<dbReference type="AlphaFoldDB" id="A0AA95GIK4"/>
<organism evidence="5 6">
    <name type="scientific">Arsenophonus nasoniae</name>
    <name type="common">son-killer infecting Nasonia vitripennis</name>
    <dbReference type="NCBI Taxonomy" id="638"/>
    <lineage>
        <taxon>Bacteria</taxon>
        <taxon>Pseudomonadati</taxon>
        <taxon>Pseudomonadota</taxon>
        <taxon>Gammaproteobacteria</taxon>
        <taxon>Enterobacterales</taxon>
        <taxon>Morganellaceae</taxon>
        <taxon>Arsenophonus</taxon>
    </lineage>
</organism>
<evidence type="ECO:0000313" key="5">
    <source>
        <dbReference type="EMBL" id="WGL96998.1"/>
    </source>
</evidence>
<dbReference type="PANTHER" id="PTHR11908:SF132">
    <property type="entry name" value="ALDEHYDE OXIDASE 1-RELATED"/>
    <property type="match status" value="1"/>
</dbReference>
<evidence type="ECO:0000259" key="4">
    <source>
        <dbReference type="SMART" id="SM01008"/>
    </source>
</evidence>
<dbReference type="EC" id="1.17.1.4" evidence="5"/>
<dbReference type="InterPro" id="IPR046867">
    <property type="entry name" value="AldOxase/xan_DH_MoCoBD2"/>
</dbReference>
<dbReference type="InterPro" id="IPR016208">
    <property type="entry name" value="Ald_Oxase/xanthine_DH-like"/>
</dbReference>
<dbReference type="Gene3D" id="3.30.365.10">
    <property type="entry name" value="Aldehyde oxidase/xanthine dehydrogenase, molybdopterin binding domain"/>
    <property type="match status" value="4"/>
</dbReference>
<dbReference type="InterPro" id="IPR050028">
    <property type="entry name" value="XdhA_XDHase"/>
</dbReference>
<dbReference type="RefSeq" id="WP_280630326.1">
    <property type="nucleotide sequence ID" value="NZ_CP123498.1"/>
</dbReference>
<dbReference type="Pfam" id="PF01315">
    <property type="entry name" value="Ald_Xan_dh_C"/>
    <property type="match status" value="1"/>
</dbReference>
<dbReference type="InterPro" id="IPR036856">
    <property type="entry name" value="Ald_Oxase/Xan_DH_a/b_sf"/>
</dbReference>
<keyword evidence="2" id="KW-0500">Molybdenum</keyword>
<gene>
    <name evidence="5" type="primary">xdhA</name>
    <name evidence="5" type="ORF">QE207_15520</name>
</gene>
<feature type="domain" description="Aldehyde oxidase/xanthine dehydrogenase a/b hammerhead" evidence="4">
    <location>
        <begin position="17"/>
        <end position="133"/>
    </location>
</feature>
<dbReference type="InterPro" id="IPR000674">
    <property type="entry name" value="Ald_Oxase/Xan_DH_a/b"/>
</dbReference>
<dbReference type="InterPro" id="IPR037165">
    <property type="entry name" value="AldOxase/xan_DH_Mopterin-bd_sf"/>
</dbReference>
<dbReference type="Proteomes" id="UP001177597">
    <property type="component" value="Chromosome"/>
</dbReference>
<evidence type="ECO:0000313" key="6">
    <source>
        <dbReference type="Proteomes" id="UP001177597"/>
    </source>
</evidence>
<dbReference type="EMBL" id="CP123498">
    <property type="protein sequence ID" value="WGL96998.1"/>
    <property type="molecule type" value="Genomic_DNA"/>
</dbReference>
<reference evidence="5" key="1">
    <citation type="submission" date="2023-04" db="EMBL/GenBank/DDBJ databases">
        <title>Genome dynamics across the evolutionary transition to endosymbiosis.</title>
        <authorList>
            <person name="Siozios S."/>
            <person name="Nadal-Jimenez P."/>
            <person name="Azagi T."/>
            <person name="Sprong H."/>
            <person name="Frost C.L."/>
            <person name="Parratt S.R."/>
            <person name="Taylor G."/>
            <person name="Brettell L."/>
            <person name="Lew K.C."/>
            <person name="Croft L."/>
            <person name="King K.C."/>
            <person name="Brockhurst M.A."/>
            <person name="Hypsa V."/>
            <person name="Novakova E."/>
            <person name="Darby A.C."/>
            <person name="Hurst G.D.D."/>
        </authorList>
    </citation>
    <scope>NUCLEOTIDE SEQUENCE</scope>
    <source>
        <strain evidence="5">AIh</strain>
    </source>
</reference>
<dbReference type="NCBIfam" id="NF007426">
    <property type="entry name" value="PRK09970.1"/>
    <property type="match status" value="1"/>
</dbReference>
<dbReference type="SUPFAM" id="SSF54665">
    <property type="entry name" value="CO dehydrogenase molybdoprotein N-domain-like"/>
    <property type="match status" value="1"/>
</dbReference>
<evidence type="ECO:0000256" key="2">
    <source>
        <dbReference type="ARBA" id="ARBA00022505"/>
    </source>
</evidence>
<dbReference type="Pfam" id="PF20256">
    <property type="entry name" value="MoCoBD_2"/>
    <property type="match status" value="1"/>
</dbReference>
<name>A0AA95GIK4_9GAMM</name>
<dbReference type="NCBIfam" id="NF043082">
    <property type="entry name" value="XdhA_XDHase"/>
    <property type="match status" value="1"/>
</dbReference>
<accession>A0AA95GIK4</accession>
<dbReference type="GO" id="GO:0002197">
    <property type="term" value="C:xanthine dehydrogenase complex"/>
    <property type="evidence" value="ECO:0007669"/>
    <property type="project" value="InterPro"/>
</dbReference>
<dbReference type="GO" id="GO:0005506">
    <property type="term" value="F:iron ion binding"/>
    <property type="evidence" value="ECO:0007669"/>
    <property type="project" value="InterPro"/>
</dbReference>
<protein>
    <submittedName>
        <fullName evidence="5">Xanthine dehydrogenase molybdenum-binding subunit XdhA</fullName>
        <ecNumber evidence="5">1.17.1.4</ecNumber>
    </submittedName>
</protein>
<dbReference type="SUPFAM" id="SSF56003">
    <property type="entry name" value="Molybdenum cofactor-binding domain"/>
    <property type="match status" value="1"/>
</dbReference>
<sequence>MQLGLSYLRIDALTKVTGRAKYADDISMVGMLYAKYVRSTIAHGFVTEIDYRQALALPGVVNIFTWQDVPQIPFATAGHAWTLDAKKRDIADRLLLTRHVRHFGDGIAIVVARDELTAEKAAAAVKITYEELPVITCPESAKAADAINIHSNGNLLKQSQITANEPVSAIEKSQHQFSGRFTTPIVQHCHMESVTSFAWMEQSDRIIIVSSTQIPHIVRRIVAQALDMSWSKIRVIKPHVGGGFGNKQDVLEEPMAAFLTLKLGGVPVKVMLSREECFYASRTRHAFRIDAELGITSDGVLKGYQLDVLSNTGAYASHGHSIAGAAANKVAYLYPRSAFGYQATTCYTNLPSAGAMRGYGAPQVTFALESLLDDAAAQLGIDPVEIRLINAARTGDSHPINHSIIQSAGIIECLTKGRELFNWQARKTACQQMRGDIRNGVGVACFSYTSNTWPAGVEIASSRLLLNQDGIVNVQIGATEIGQGSDTVFAQMVAETLGMPVNMINVISTQDTDITPFDPGAFSSRQSYVTAPALQEAAQTLRQKIVQHAAIILSQAESELTIINGNIVSLNQAEKILMSVADVAMDTFYNPELGGQLSAESSCKTTNNPPAFGCTFVDLTVDIPLCKVTINRILNLHDSGRILNPKLAEGQVHGGMGMGIGWALYEELIVDEKSGIVRNANLLDYKMPTMLDLPELECVFIDNYEPQSAYGHKSLGEPPIISPAPAIRNALRMATGVAINSLPLTPKRLFREFVQAGLIRG</sequence>
<dbReference type="Pfam" id="PF02738">
    <property type="entry name" value="MoCoBD_1"/>
    <property type="match status" value="1"/>
</dbReference>
<proteinExistence type="inferred from homology"/>
<evidence type="ECO:0000256" key="3">
    <source>
        <dbReference type="ARBA" id="ARBA00023002"/>
    </source>
</evidence>
<comment type="similarity">
    <text evidence="1">Belongs to the xanthine dehydrogenase family.</text>
</comment>
<dbReference type="Gene3D" id="3.90.1170.50">
    <property type="entry name" value="Aldehyde oxidase/xanthine dehydrogenase, a/b hammerhead"/>
    <property type="match status" value="1"/>
</dbReference>
<dbReference type="PANTHER" id="PTHR11908">
    <property type="entry name" value="XANTHINE DEHYDROGENASE"/>
    <property type="match status" value="1"/>
</dbReference>
<evidence type="ECO:0000256" key="1">
    <source>
        <dbReference type="ARBA" id="ARBA00006849"/>
    </source>
</evidence>
<keyword evidence="3 5" id="KW-0560">Oxidoreductase</keyword>
<dbReference type="GO" id="GO:0004854">
    <property type="term" value="F:xanthine dehydrogenase activity"/>
    <property type="evidence" value="ECO:0007669"/>
    <property type="project" value="UniProtKB-EC"/>
</dbReference>
<dbReference type="InterPro" id="IPR008274">
    <property type="entry name" value="AldOxase/xan_DH_MoCoBD1"/>
</dbReference>
<dbReference type="SMART" id="SM01008">
    <property type="entry name" value="Ald_Xan_dh_C"/>
    <property type="match status" value="1"/>
</dbReference>